<reference evidence="3" key="1">
    <citation type="submission" date="2017-07" db="EMBL/GenBank/DDBJ databases">
        <title>Comparative genome mining reveals phylogenetic distribution patterns of secondary metabolites in Amycolatopsis.</title>
        <authorList>
            <person name="Adamek M."/>
            <person name="Alanjary M."/>
            <person name="Sales-Ortells H."/>
            <person name="Goodfellow M."/>
            <person name="Bull A.T."/>
            <person name="Kalinowski J."/>
            <person name="Ziemert N."/>
        </authorList>
    </citation>
    <scope>NUCLEOTIDE SEQUENCE [LARGE SCALE GENOMIC DNA]</scope>
    <source>
        <strain evidence="3">H5</strain>
    </source>
</reference>
<evidence type="ECO:0000313" key="3">
    <source>
        <dbReference type="Proteomes" id="UP000215199"/>
    </source>
</evidence>
<organism evidence="2 3">
    <name type="scientific">Amycolatopsis vastitatis</name>
    <dbReference type="NCBI Taxonomy" id="1905142"/>
    <lineage>
        <taxon>Bacteria</taxon>
        <taxon>Bacillati</taxon>
        <taxon>Actinomycetota</taxon>
        <taxon>Actinomycetes</taxon>
        <taxon>Pseudonocardiales</taxon>
        <taxon>Pseudonocardiaceae</taxon>
        <taxon>Amycolatopsis</taxon>
    </lineage>
</organism>
<dbReference type="EMBL" id="NMUL01000009">
    <property type="protein sequence ID" value="OXM68674.1"/>
    <property type="molecule type" value="Genomic_DNA"/>
</dbReference>
<feature type="domain" description="FtsH ternary system" evidence="1">
    <location>
        <begin position="1"/>
        <end position="261"/>
    </location>
</feature>
<gene>
    <name evidence="2" type="ORF">CF165_11320</name>
</gene>
<name>A0A229TCP1_9PSEU</name>
<dbReference type="Pfam" id="PF20000">
    <property type="entry name" value="fvmX2"/>
    <property type="match status" value="1"/>
</dbReference>
<evidence type="ECO:0000259" key="1">
    <source>
        <dbReference type="Pfam" id="PF20000"/>
    </source>
</evidence>
<proteinExistence type="predicted"/>
<dbReference type="Proteomes" id="UP000215199">
    <property type="component" value="Unassembled WGS sequence"/>
</dbReference>
<evidence type="ECO:0000313" key="2">
    <source>
        <dbReference type="EMBL" id="OXM68674.1"/>
    </source>
</evidence>
<dbReference type="OrthoDB" id="3695780at2"/>
<protein>
    <recommendedName>
        <fullName evidence="1">FtsH ternary system domain-containing protein</fullName>
    </recommendedName>
</protein>
<dbReference type="AlphaFoldDB" id="A0A229TCP1"/>
<accession>A0A229TCP1</accession>
<keyword evidence="3" id="KW-1185">Reference proteome</keyword>
<sequence length="264" mass="28744">MCNPRRVQVRATRTISEQWRAEIARTAEASGTVAGEARLECPLATMLAPAALTAFVEAVREDDQWVLADGVYRLAVPGGQVTFDPAAERIEIVVRLTEQLRTEGRAERVVTGAVDAEVTAEGEATYYSDGFAGRTRAVAEREARQAADAAAEANALRERETLTRAGRERAQEAMRSDAGRVQAEAEADAQRRYADAAATRTAALRGEADARLAEIHRQTLDAVFRTMAAGYRAAIVRYARQNNAENLSVTESGDVVEIQFEMEA</sequence>
<comment type="caution">
    <text evidence="2">The sequence shown here is derived from an EMBL/GenBank/DDBJ whole genome shotgun (WGS) entry which is preliminary data.</text>
</comment>
<dbReference type="InterPro" id="IPR045482">
    <property type="entry name" value="fvmX2"/>
</dbReference>
<dbReference type="RefSeq" id="WP_093947434.1">
    <property type="nucleotide sequence ID" value="NZ_NMUL01000009.1"/>
</dbReference>